<dbReference type="GO" id="GO:0010181">
    <property type="term" value="F:FMN binding"/>
    <property type="evidence" value="ECO:0007669"/>
    <property type="project" value="UniProtKB-UniRule"/>
</dbReference>
<keyword evidence="6 11" id="KW-0460">Magnesium</keyword>
<dbReference type="InterPro" id="IPR000262">
    <property type="entry name" value="FMN-dep_DH"/>
</dbReference>
<evidence type="ECO:0000256" key="2">
    <source>
        <dbReference type="ARBA" id="ARBA00022490"/>
    </source>
</evidence>
<feature type="binding site" evidence="11">
    <location>
        <begin position="320"/>
        <end position="321"/>
    </location>
    <ligand>
        <name>FMN</name>
        <dbReference type="ChEBI" id="CHEBI:58210"/>
    </ligand>
</feature>
<comment type="caution">
    <text evidence="11">Lacks conserved residue(s) required for the propagation of feature annotation.</text>
</comment>
<evidence type="ECO:0000256" key="11">
    <source>
        <dbReference type="HAMAP-Rule" id="MF_00354"/>
    </source>
</evidence>
<keyword evidence="5 11" id="KW-0479">Metal-binding</keyword>
<dbReference type="EMBL" id="HE858529">
    <property type="protein sequence ID" value="CCI62370.1"/>
    <property type="molecule type" value="Genomic_DNA"/>
</dbReference>
<keyword evidence="9 11" id="KW-0413">Isomerase</keyword>
<dbReference type="Proteomes" id="UP000009215">
    <property type="component" value="Chromosome"/>
</dbReference>
<dbReference type="NCBIfam" id="TIGR02151">
    <property type="entry name" value="IPP_isom_2"/>
    <property type="match status" value="1"/>
</dbReference>
<proteinExistence type="inferred from homology"/>
<feature type="binding site" evidence="11">
    <location>
        <begin position="106"/>
        <end position="108"/>
    </location>
    <ligand>
        <name>FMN</name>
        <dbReference type="ChEBI" id="CHEBI:58210"/>
    </ligand>
</feature>
<dbReference type="GO" id="GO:0004452">
    <property type="term" value="F:isopentenyl-diphosphate delta-isomerase activity"/>
    <property type="evidence" value="ECO:0007669"/>
    <property type="project" value="UniProtKB-UniRule"/>
</dbReference>
<evidence type="ECO:0000256" key="10">
    <source>
        <dbReference type="ARBA" id="ARBA00025810"/>
    </source>
</evidence>
<feature type="binding site" evidence="11">
    <location>
        <position position="250"/>
    </location>
    <ligand>
        <name>FMN</name>
        <dbReference type="ChEBI" id="CHEBI:58210"/>
    </ligand>
</feature>
<dbReference type="KEGG" id="sdc:SDSE_0873"/>
<dbReference type="GO" id="GO:0000287">
    <property type="term" value="F:magnesium ion binding"/>
    <property type="evidence" value="ECO:0007669"/>
    <property type="project" value="UniProtKB-UniRule"/>
</dbReference>
<feature type="binding site" evidence="11">
    <location>
        <begin position="299"/>
        <end position="301"/>
    </location>
    <ligand>
        <name>FMN</name>
        <dbReference type="ChEBI" id="CHEBI:58210"/>
    </ligand>
</feature>
<organism evidence="13 14">
    <name type="scientific">Streptococcus dysgalactiae subsp. equisimilis AC-2713</name>
    <dbReference type="NCBI Taxonomy" id="759913"/>
    <lineage>
        <taxon>Bacteria</taxon>
        <taxon>Bacillati</taxon>
        <taxon>Bacillota</taxon>
        <taxon>Bacilli</taxon>
        <taxon>Lactobacillales</taxon>
        <taxon>Streptococcaceae</taxon>
        <taxon>Streptococcus</taxon>
    </lineage>
</organism>
<dbReference type="PANTHER" id="PTHR43665">
    <property type="entry name" value="ISOPENTENYL-DIPHOSPHATE DELTA-ISOMERASE"/>
    <property type="match status" value="1"/>
</dbReference>
<dbReference type="InterPro" id="IPR013785">
    <property type="entry name" value="Aldolase_TIM"/>
</dbReference>
<comment type="subunit">
    <text evidence="10 11">Homooctamer. Dimer of tetramers.</text>
</comment>
<feature type="binding site" evidence="11">
    <location>
        <begin position="51"/>
        <end position="52"/>
    </location>
    <ligand>
        <name>substrate</name>
    </ligand>
</feature>
<keyword evidence="4 11" id="KW-0288">FMN</keyword>
<evidence type="ECO:0000256" key="7">
    <source>
        <dbReference type="ARBA" id="ARBA00022857"/>
    </source>
</evidence>
<evidence type="ECO:0000256" key="8">
    <source>
        <dbReference type="ARBA" id="ARBA00023229"/>
    </source>
</evidence>
<dbReference type="PIRSF" id="PIRSF003314">
    <property type="entry name" value="IPP_isomerase"/>
    <property type="match status" value="1"/>
</dbReference>
<dbReference type="HAMAP" id="MF_00354">
    <property type="entry name" value="Idi_2"/>
    <property type="match status" value="1"/>
</dbReference>
<comment type="subcellular location">
    <subcellularLocation>
        <location evidence="11">Cytoplasm</location>
    </subcellularLocation>
</comment>
<comment type="catalytic activity">
    <reaction evidence="11">
        <text>isopentenyl diphosphate = dimethylallyl diphosphate</text>
        <dbReference type="Rhea" id="RHEA:23284"/>
        <dbReference type="ChEBI" id="CHEBI:57623"/>
        <dbReference type="ChEBI" id="CHEBI:128769"/>
        <dbReference type="EC" id="5.3.3.2"/>
    </reaction>
</comment>
<feature type="binding site" evidence="11">
    <location>
        <position position="193"/>
    </location>
    <ligand>
        <name>substrate</name>
    </ligand>
</feature>
<dbReference type="GO" id="GO:0005737">
    <property type="term" value="C:cytoplasm"/>
    <property type="evidence" value="ECO:0007669"/>
    <property type="project" value="UniProtKB-SubCell"/>
</dbReference>
<dbReference type="AlphaFoldDB" id="A0AB33R6F6"/>
<feature type="binding site" evidence="11">
    <location>
        <position position="136"/>
    </location>
    <ligand>
        <name>FMN</name>
        <dbReference type="ChEBI" id="CHEBI:58210"/>
    </ligand>
</feature>
<dbReference type="SUPFAM" id="SSF51395">
    <property type="entry name" value="FMN-linked oxidoreductases"/>
    <property type="match status" value="1"/>
</dbReference>
<keyword evidence="2 11" id="KW-0963">Cytoplasm</keyword>
<sequence length="377" mass="42276">MPLLSHRALVVEIVVLPLPLTAKPKRLLLIDGKQLILTYCIKKGGETMTNRKDDHIKYALKYQSPYNAFDDMELIHHSLPSYDVADIDLSTHFAEQDFEFPFYINAMTGGSQKGKAVNEKLAKVAAATGIVMVTGSYSAALKNPNDASYRLHEVAEGLKLATNIGLDKPVERGQQTVKEMNPLFLQVHVNVMQELLMPEGERVFRTWKQHLADYASQIRVPIILKEVGFGMDVSTIKIAHELGIQTFDISGRGGTSFAYIENQRGLDRSYLNDWGQTTVQCLLNAQGLLDHVEILASGGVRHPLDMIKCLVLGARAVGLSRTVLELVEKYPVERVIDIVNGWKEDLKLIMCALDCRTIQDLRQVDYLLYGRLYQANH</sequence>
<name>A0AB33R6F6_STREQ</name>
<feature type="binding site" evidence="11">
    <location>
        <position position="194"/>
    </location>
    <ligand>
        <name>Mg(2+)</name>
        <dbReference type="ChEBI" id="CHEBI:18420"/>
    </ligand>
</feature>
<evidence type="ECO:0000313" key="14">
    <source>
        <dbReference type="Proteomes" id="UP000009215"/>
    </source>
</evidence>
<dbReference type="CDD" id="cd02811">
    <property type="entry name" value="IDI-2_FMN"/>
    <property type="match status" value="1"/>
</dbReference>
<dbReference type="InterPro" id="IPR011179">
    <property type="entry name" value="IPdP_isomerase"/>
</dbReference>
<dbReference type="PANTHER" id="PTHR43665:SF1">
    <property type="entry name" value="ISOPENTENYL-DIPHOSPHATE DELTA-ISOMERASE"/>
    <property type="match status" value="1"/>
</dbReference>
<reference evidence="13 14" key="1">
    <citation type="submission" date="2012-05" db="EMBL/GenBank/DDBJ databases">
        <title>Complete genome sequence of a Streptococcus dysgalactiae subsp. equisimilis strain possessing Lancefield's group A antigen.</title>
        <authorList>
            <person name="Luetticken R."/>
            <person name="Bruellhoff K."/>
            <person name="Van der Linden M."/>
            <person name="Peltroche-Llacsahuanga H."/>
            <person name="Blom J."/>
            <person name="Weber-Lehmann J."/>
            <person name="Ferretti J.J."/>
            <person name="McShan W.M."/>
        </authorList>
    </citation>
    <scope>NUCLEOTIDE SEQUENCE [LARGE SCALE GENOMIC DNA]</scope>
    <source>
        <strain evidence="13 14">AC-2713</strain>
    </source>
</reference>
<feature type="binding site" evidence="11">
    <location>
        <position position="255"/>
    </location>
    <ligand>
        <name>FMN</name>
        <dbReference type="ChEBI" id="CHEBI:58210"/>
    </ligand>
</feature>
<evidence type="ECO:0000313" key="13">
    <source>
        <dbReference type="EMBL" id="CCI62370.1"/>
    </source>
</evidence>
<feature type="domain" description="FMN-dependent dehydrogenase" evidence="12">
    <location>
        <begin position="205"/>
        <end position="363"/>
    </location>
</feature>
<gene>
    <name evidence="11" type="primary">fni</name>
    <name evidence="13" type="ORF">SDSE_0873</name>
</gene>
<comment type="cofactor">
    <cofactor evidence="11">
        <name>NADPH</name>
        <dbReference type="ChEBI" id="CHEBI:57783"/>
    </cofactor>
</comment>
<evidence type="ECO:0000259" key="12">
    <source>
        <dbReference type="Pfam" id="PF01070"/>
    </source>
</evidence>
<comment type="cofactor">
    <cofactor evidence="1 11">
        <name>FMN</name>
        <dbReference type="ChEBI" id="CHEBI:58210"/>
    </cofactor>
</comment>
<dbReference type="GO" id="GO:0016491">
    <property type="term" value="F:oxidoreductase activity"/>
    <property type="evidence" value="ECO:0007669"/>
    <property type="project" value="InterPro"/>
</dbReference>
<dbReference type="GO" id="GO:0070402">
    <property type="term" value="F:NADPH binding"/>
    <property type="evidence" value="ECO:0007669"/>
    <property type="project" value="UniProtKB-UniRule"/>
</dbReference>
<evidence type="ECO:0000256" key="5">
    <source>
        <dbReference type="ARBA" id="ARBA00022723"/>
    </source>
</evidence>
<keyword evidence="8 11" id="KW-0414">Isoprene biosynthesis</keyword>
<evidence type="ECO:0000256" key="1">
    <source>
        <dbReference type="ARBA" id="ARBA00001917"/>
    </source>
</evidence>
<evidence type="ECO:0000256" key="3">
    <source>
        <dbReference type="ARBA" id="ARBA00022630"/>
    </source>
</evidence>
<dbReference type="Gene3D" id="3.20.20.70">
    <property type="entry name" value="Aldolase class I"/>
    <property type="match status" value="1"/>
</dbReference>
<feature type="binding site" evidence="11">
    <location>
        <position position="225"/>
    </location>
    <ligand>
        <name>FMN</name>
        <dbReference type="ChEBI" id="CHEBI:58210"/>
    </ligand>
</feature>
<keyword evidence="7 11" id="KW-0521">NADP</keyword>
<dbReference type="Pfam" id="PF01070">
    <property type="entry name" value="FMN_dh"/>
    <property type="match status" value="1"/>
</dbReference>
<evidence type="ECO:0000256" key="9">
    <source>
        <dbReference type="ARBA" id="ARBA00023235"/>
    </source>
</evidence>
<evidence type="ECO:0000256" key="4">
    <source>
        <dbReference type="ARBA" id="ARBA00022643"/>
    </source>
</evidence>
<comment type="function">
    <text evidence="11">Involved in the biosynthesis of isoprenoids. Catalyzes the 1,3-allylic rearrangement of the homoallylic substrate isopentenyl (IPP) to its allylic isomer, dimethylallyl diphosphate (DMAPP).</text>
</comment>
<accession>A0AB33R6F6</accession>
<comment type="cofactor">
    <cofactor evidence="11">
        <name>Mg(2+)</name>
        <dbReference type="ChEBI" id="CHEBI:18420"/>
    </cofactor>
</comment>
<protein>
    <recommendedName>
        <fullName evidence="11">Isopentenyl-diphosphate delta-isomerase</fullName>
        <shortName evidence="11">IPP isomerase</shortName>
        <ecNumber evidence="11">5.3.3.2</ecNumber>
    </recommendedName>
    <alternativeName>
        <fullName evidence="11">Isopentenyl diphosphate:dimethylallyl diphosphate isomerase</fullName>
    </alternativeName>
    <alternativeName>
        <fullName evidence="11">Isopentenyl pyrophosphate isomerase</fullName>
    </alternativeName>
    <alternativeName>
        <fullName evidence="11">Type 2 isopentenyl diphosphate isomerase</fullName>
        <shortName evidence="11">IDI-2</shortName>
    </alternativeName>
</protein>
<feature type="binding site" evidence="11">
    <location>
        <position position="163"/>
    </location>
    <ligand>
        <name>FMN</name>
        <dbReference type="ChEBI" id="CHEBI:58210"/>
    </ligand>
</feature>
<dbReference type="GO" id="GO:0008299">
    <property type="term" value="P:isoprenoid biosynthetic process"/>
    <property type="evidence" value="ECO:0007669"/>
    <property type="project" value="UniProtKB-UniRule"/>
</dbReference>
<dbReference type="EC" id="5.3.3.2" evidence="11"/>
<evidence type="ECO:0000256" key="6">
    <source>
        <dbReference type="ARBA" id="ARBA00022842"/>
    </source>
</evidence>
<comment type="similarity">
    <text evidence="11">Belongs to the IPP isomerase type 2 family.</text>
</comment>
<keyword evidence="3 11" id="KW-0285">Flavoprotein</keyword>